<dbReference type="RefSeq" id="WP_406638033.1">
    <property type="nucleotide sequence ID" value="NZ_CP148033.1"/>
</dbReference>
<gene>
    <name evidence="3" type="ORF">WHH00_08445</name>
</gene>
<dbReference type="Pfam" id="PF00106">
    <property type="entry name" value="adh_short"/>
    <property type="match status" value="1"/>
</dbReference>
<dbReference type="PANTHER" id="PTHR24320">
    <property type="entry name" value="RETINOL DEHYDROGENASE"/>
    <property type="match status" value="1"/>
</dbReference>
<keyword evidence="4" id="KW-1185">Reference proteome</keyword>
<protein>
    <submittedName>
        <fullName evidence="3">SDR family NAD(P)-dependent oxidoreductase</fullName>
    </submittedName>
</protein>
<dbReference type="PANTHER" id="PTHR24320:SF274">
    <property type="entry name" value="CHAIN DEHYDROGENASE, PUTATIVE (AFU_ORTHOLOGUE AFUA_4G00440)-RELATED"/>
    <property type="match status" value="1"/>
</dbReference>
<accession>A0ABZ2RDU7</accession>
<organism evidence="3 4">
    <name type="scientific">Pseudarthrobacter quantipunctorum</name>
    <dbReference type="NCBI Taxonomy" id="3128980"/>
    <lineage>
        <taxon>Bacteria</taxon>
        <taxon>Bacillati</taxon>
        <taxon>Actinomycetota</taxon>
        <taxon>Actinomycetes</taxon>
        <taxon>Micrococcales</taxon>
        <taxon>Micrococcaceae</taxon>
        <taxon>Pseudarthrobacter</taxon>
    </lineage>
</organism>
<dbReference type="InterPro" id="IPR002347">
    <property type="entry name" value="SDR_fam"/>
</dbReference>
<proteinExistence type="inferred from homology"/>
<evidence type="ECO:0000313" key="4">
    <source>
        <dbReference type="Proteomes" id="UP001623384"/>
    </source>
</evidence>
<dbReference type="EMBL" id="CP148033">
    <property type="protein sequence ID" value="WXK94808.1"/>
    <property type="molecule type" value="Genomic_DNA"/>
</dbReference>
<dbReference type="Gene3D" id="3.40.50.720">
    <property type="entry name" value="NAD(P)-binding Rossmann-like Domain"/>
    <property type="match status" value="1"/>
</dbReference>
<dbReference type="PRINTS" id="PR00081">
    <property type="entry name" value="GDHRDH"/>
</dbReference>
<dbReference type="SUPFAM" id="SSF51735">
    <property type="entry name" value="NAD(P)-binding Rossmann-fold domains"/>
    <property type="match status" value="1"/>
</dbReference>
<keyword evidence="2" id="KW-0560">Oxidoreductase</keyword>
<dbReference type="Proteomes" id="UP001623384">
    <property type="component" value="Chromosome"/>
</dbReference>
<sequence length="255" mass="27667">MARIFVTGSTDGLGLANARTLINAGHEVLLHARTSERATALNHLAPQAAGIVIGDLASAAETRKLAGQVNKHGRMDAIIHNAGIYLSPQRIATPEGHSRTFAVNVFAPYILTALIERPDRLIYVSSGMHHGSTGDLQDIDWTQRRWDADAAYSESKLYVSALSAVVARYWPTVLSNSVDPGWVPTKMGGPGAPDDLAMGHDTQSWLAVSNDPAALVSGNYWHHRRQLTPAREVTDPDFQDRLTDKLAELTGITLF</sequence>
<dbReference type="InterPro" id="IPR036291">
    <property type="entry name" value="NAD(P)-bd_dom_sf"/>
</dbReference>
<comment type="similarity">
    <text evidence="1">Belongs to the short-chain dehydrogenases/reductases (SDR) family.</text>
</comment>
<reference evidence="3 4" key="1">
    <citation type="submission" date="2024-03" db="EMBL/GenBank/DDBJ databases">
        <title>Rhodococcus navarretei sp. nov. and Pseudarthrobacter quantumdoti sp. nov., two new species with the ability to biosynthesize Quantum Dots isolated from soil samples at Union Glacier, Antarctica.</title>
        <authorList>
            <person name="Vargas M."/>
        </authorList>
    </citation>
    <scope>NUCLEOTIDE SEQUENCE [LARGE SCALE GENOMIC DNA]</scope>
    <source>
        <strain evidence="3 4">RC-2-3</strain>
    </source>
</reference>
<evidence type="ECO:0000256" key="1">
    <source>
        <dbReference type="ARBA" id="ARBA00006484"/>
    </source>
</evidence>
<name>A0ABZ2RDU7_9MICC</name>
<evidence type="ECO:0000256" key="2">
    <source>
        <dbReference type="ARBA" id="ARBA00023002"/>
    </source>
</evidence>
<evidence type="ECO:0000313" key="3">
    <source>
        <dbReference type="EMBL" id="WXK94808.1"/>
    </source>
</evidence>